<sequence>MKRRRRPRYGQTRRSFEASLICVLIGALLGRRSKFTVCDSGQASVSLLLPRSGFSSCLDPRQMVHVSAQMSSVYSCSVSFPFFLEFVLRFLDQLLLSSYAFVPAMKFALLPSLRPHDRNAVIHRAGDQSRFTDVIGVLVEISDAKIVHLTGKPNPTITGDIVLRDLTHFEIKVTL</sequence>
<evidence type="ECO:0000313" key="2">
    <source>
        <dbReference type="Proteomes" id="UP001341281"/>
    </source>
</evidence>
<protein>
    <submittedName>
        <fullName evidence="1">Uncharacterized protein</fullName>
    </submittedName>
</protein>
<reference evidence="1 2" key="1">
    <citation type="submission" date="2024-02" db="EMBL/GenBank/DDBJ databases">
        <title>High-quality chromosome-scale genome assembly of Pensacola bahiagrass (Paspalum notatum Flugge var. saurae).</title>
        <authorList>
            <person name="Vega J.M."/>
            <person name="Podio M."/>
            <person name="Orjuela J."/>
            <person name="Siena L.A."/>
            <person name="Pessino S.C."/>
            <person name="Combes M.C."/>
            <person name="Mariac C."/>
            <person name="Albertini E."/>
            <person name="Pupilli F."/>
            <person name="Ortiz J.P.A."/>
            <person name="Leblanc O."/>
        </authorList>
    </citation>
    <scope>NUCLEOTIDE SEQUENCE [LARGE SCALE GENOMIC DNA]</scope>
    <source>
        <strain evidence="1">R1</strain>
        <tissue evidence="1">Leaf</tissue>
    </source>
</reference>
<dbReference type="EMBL" id="CP144752">
    <property type="protein sequence ID" value="WVZ89733.1"/>
    <property type="molecule type" value="Genomic_DNA"/>
</dbReference>
<keyword evidence="2" id="KW-1185">Reference proteome</keyword>
<gene>
    <name evidence="1" type="ORF">U9M48_036098</name>
</gene>
<proteinExistence type="predicted"/>
<dbReference type="AlphaFoldDB" id="A0AAQ3UCH4"/>
<organism evidence="1 2">
    <name type="scientific">Paspalum notatum var. saurae</name>
    <dbReference type="NCBI Taxonomy" id="547442"/>
    <lineage>
        <taxon>Eukaryota</taxon>
        <taxon>Viridiplantae</taxon>
        <taxon>Streptophyta</taxon>
        <taxon>Embryophyta</taxon>
        <taxon>Tracheophyta</taxon>
        <taxon>Spermatophyta</taxon>
        <taxon>Magnoliopsida</taxon>
        <taxon>Liliopsida</taxon>
        <taxon>Poales</taxon>
        <taxon>Poaceae</taxon>
        <taxon>PACMAD clade</taxon>
        <taxon>Panicoideae</taxon>
        <taxon>Andropogonodae</taxon>
        <taxon>Paspaleae</taxon>
        <taxon>Paspalinae</taxon>
        <taxon>Paspalum</taxon>
    </lineage>
</organism>
<accession>A0AAQ3UCH4</accession>
<name>A0AAQ3UCH4_PASNO</name>
<evidence type="ECO:0000313" key="1">
    <source>
        <dbReference type="EMBL" id="WVZ89733.1"/>
    </source>
</evidence>
<dbReference type="Proteomes" id="UP001341281">
    <property type="component" value="Chromosome 08"/>
</dbReference>